<feature type="transmembrane region" description="Helical" evidence="1">
    <location>
        <begin position="166"/>
        <end position="191"/>
    </location>
</feature>
<proteinExistence type="predicted"/>
<feature type="transmembrane region" description="Helical" evidence="1">
    <location>
        <begin position="257"/>
        <end position="276"/>
    </location>
</feature>
<comment type="caution">
    <text evidence="2">The sequence shown here is derived from an EMBL/GenBank/DDBJ whole genome shotgun (WGS) entry which is preliminary data.</text>
</comment>
<dbReference type="EMBL" id="SGWW01000002">
    <property type="protein sequence ID" value="RZS57749.1"/>
    <property type="molecule type" value="Genomic_DNA"/>
</dbReference>
<keyword evidence="1" id="KW-1133">Transmembrane helix</keyword>
<feature type="transmembrane region" description="Helical" evidence="1">
    <location>
        <begin position="122"/>
        <end position="146"/>
    </location>
</feature>
<dbReference type="GO" id="GO:0140359">
    <property type="term" value="F:ABC-type transporter activity"/>
    <property type="evidence" value="ECO:0007669"/>
    <property type="project" value="InterPro"/>
</dbReference>
<keyword evidence="3" id="KW-1185">Reference proteome</keyword>
<sequence length="283" mass="28867">MTAATLTRQPAATIRSDARLTFGRILRSEWIKLTSLRSTVWSLALIVVLGVGLSLMIASLGSALGGEQAVADPNTVLTATTIGVGFGQLIAAVLGVLVITGEYSTGMIKSTLAAVPGRLSVLVAKSLVLFTLVTAVGFVTVFGSWAATYPIFDGQGTAAGLAEDGLAIALAGSAVYLGLVSVFAIGLGTLLRSTAGGIAAALGVMLVLDTAVSLLAIVADWVSDVTPYLFSSAGSAMAQLPFSDNPDQFGLGLLEPWQGGLVALAWTLAAFILGAIRLKRQDA</sequence>
<dbReference type="RefSeq" id="WP_130485277.1">
    <property type="nucleotide sequence ID" value="NZ_SGWW01000002.1"/>
</dbReference>
<dbReference type="AlphaFoldDB" id="A0A4Q7LVN6"/>
<evidence type="ECO:0000256" key="1">
    <source>
        <dbReference type="SAM" id="Phobius"/>
    </source>
</evidence>
<organism evidence="2 3">
    <name type="scientific">Microcella putealis</name>
    <dbReference type="NCBI Taxonomy" id="337005"/>
    <lineage>
        <taxon>Bacteria</taxon>
        <taxon>Bacillati</taxon>
        <taxon>Actinomycetota</taxon>
        <taxon>Actinomycetes</taxon>
        <taxon>Micrococcales</taxon>
        <taxon>Microbacteriaceae</taxon>
        <taxon>Microcella</taxon>
    </lineage>
</organism>
<protein>
    <submittedName>
        <fullName evidence="2">ABC-2 type transport system permease protein</fullName>
    </submittedName>
</protein>
<feature type="transmembrane region" description="Helical" evidence="1">
    <location>
        <begin position="76"/>
        <end position="101"/>
    </location>
</feature>
<keyword evidence="1" id="KW-0472">Membrane</keyword>
<dbReference type="Proteomes" id="UP000293519">
    <property type="component" value="Unassembled WGS sequence"/>
</dbReference>
<accession>A0A4Q7LVN6</accession>
<feature type="transmembrane region" description="Helical" evidence="1">
    <location>
        <begin position="40"/>
        <end position="64"/>
    </location>
</feature>
<evidence type="ECO:0000313" key="2">
    <source>
        <dbReference type="EMBL" id="RZS57749.1"/>
    </source>
</evidence>
<dbReference type="PANTHER" id="PTHR37305">
    <property type="entry name" value="INTEGRAL MEMBRANE PROTEIN-RELATED"/>
    <property type="match status" value="1"/>
</dbReference>
<keyword evidence="1" id="KW-0812">Transmembrane</keyword>
<dbReference type="PANTHER" id="PTHR37305:SF1">
    <property type="entry name" value="MEMBRANE PROTEIN"/>
    <property type="match status" value="1"/>
</dbReference>
<gene>
    <name evidence="2" type="ORF">EV141_1469</name>
</gene>
<evidence type="ECO:0000313" key="3">
    <source>
        <dbReference type="Proteomes" id="UP000293519"/>
    </source>
</evidence>
<feature type="transmembrane region" description="Helical" evidence="1">
    <location>
        <begin position="198"/>
        <end position="219"/>
    </location>
</feature>
<dbReference type="GO" id="GO:0005886">
    <property type="term" value="C:plasma membrane"/>
    <property type="evidence" value="ECO:0007669"/>
    <property type="project" value="UniProtKB-SubCell"/>
</dbReference>
<dbReference type="OrthoDB" id="3297477at2"/>
<name>A0A4Q7LVN6_9MICO</name>
<reference evidence="2 3" key="1">
    <citation type="journal article" date="2015" name="Stand. Genomic Sci.">
        <title>Genomic Encyclopedia of Bacterial and Archaeal Type Strains, Phase III: the genomes of soil and plant-associated and newly described type strains.</title>
        <authorList>
            <person name="Whitman W.B."/>
            <person name="Woyke T."/>
            <person name="Klenk H.P."/>
            <person name="Zhou Y."/>
            <person name="Lilburn T.G."/>
            <person name="Beck B.J."/>
            <person name="De Vos P."/>
            <person name="Vandamme P."/>
            <person name="Eisen J.A."/>
            <person name="Garrity G."/>
            <person name="Hugenholtz P."/>
            <person name="Kyrpides N.C."/>
        </authorList>
    </citation>
    <scope>NUCLEOTIDE SEQUENCE [LARGE SCALE GENOMIC DNA]</scope>
    <source>
        <strain evidence="2 3">CV2</strain>
    </source>
</reference>